<evidence type="ECO:0000313" key="2">
    <source>
        <dbReference type="EMBL" id="CDW76901.1"/>
    </source>
</evidence>
<organism evidence="2 3">
    <name type="scientific">Stylonychia lemnae</name>
    <name type="common">Ciliate</name>
    <dbReference type="NCBI Taxonomy" id="5949"/>
    <lineage>
        <taxon>Eukaryota</taxon>
        <taxon>Sar</taxon>
        <taxon>Alveolata</taxon>
        <taxon>Ciliophora</taxon>
        <taxon>Intramacronucleata</taxon>
        <taxon>Spirotrichea</taxon>
        <taxon>Stichotrichia</taxon>
        <taxon>Sporadotrichida</taxon>
        <taxon>Oxytrichidae</taxon>
        <taxon>Stylonychinae</taxon>
        <taxon>Stylonychia</taxon>
    </lineage>
</organism>
<evidence type="ECO:0000313" key="3">
    <source>
        <dbReference type="Proteomes" id="UP000039865"/>
    </source>
</evidence>
<gene>
    <name evidence="2" type="primary">Contig17892.g19022</name>
    <name evidence="2" type="ORF">STYLEM_5866</name>
</gene>
<feature type="region of interest" description="Disordered" evidence="1">
    <location>
        <begin position="148"/>
        <end position="176"/>
    </location>
</feature>
<evidence type="ECO:0000256" key="1">
    <source>
        <dbReference type="SAM" id="MobiDB-lite"/>
    </source>
</evidence>
<keyword evidence="3" id="KW-1185">Reference proteome</keyword>
<reference evidence="2 3" key="1">
    <citation type="submission" date="2014-06" db="EMBL/GenBank/DDBJ databases">
        <authorList>
            <person name="Swart Estienne"/>
        </authorList>
    </citation>
    <scope>NUCLEOTIDE SEQUENCE [LARGE SCALE GENOMIC DNA]</scope>
    <source>
        <strain evidence="2 3">130c</strain>
    </source>
</reference>
<sequence>MQQAQKIKSSKTKKLANITLNLNHNSSTSNSKTSLNQRSNTFITQSKSPQRLTELKPSLTFSIPPTQNKQQIHSQPHIISASSKAAYEKQQMIQNNLAAVQAIVQKTLSQTINISSQQAQLKNNSILAGATNQHHQQLSATLNKHKTNNNYYARGSTGGDSSNPRIQSMSQTQPAQANKRMNQTLCVPSSASALAQRYDNSAVKKLEIKINLNQTKDSVDSSTNNSVNKLRLWSSLDNTSSHSVGRKENRRYVQDDAADEDNNDMLDNMIEEPQVIVTRMNHNNSVEPTSSRYNEGNGINQSSIHNYNPVLDNLSNSHIDKYSHSEYRQNTKFNMTSYQHTQNQNTNKDFKDYLCQSDLDLLQTNNAPSFSRQEVQDPRSRQNDYSMLEDNRLSFNPNIMQPSGRETSMQEMQQQSINLINLVQRPQTNMLVHQNNQKSKKKKPSMFSMRLRPESQTDISVSNTNNNTISNNAPCEAGPSSVSAKNTLLKIEDMSMNEGKGKDLLNQTFTPQIVPQTTKNQSFTQKQLGFSFNNNNIILSTKNATSHQKNISLMKLQEQQNQQHQNNLLNNELRSRSRQRYNNLIQPINEEPFSTEKKKTPTRQKTRSKDLGRNQFEFHSNQGSNAYQTHQTFHLKKNTALTEQDQDQHESYYQAGAGMSATRGEGGSLHSSKLKNTQFRPNTSLKAQPTKLRINTTAIVASNNGRNNNNNASLTDKQKQYLQSTNVKLNLSQTSRAINNQKGFNLFKQFTNQSFQSTNNFDSKNSNRPSTTLTTIKSTQPIPQKKIPHSRPQTSMKNNQICVGLVYLLSSKIFMKIQMERQKSIRQTFDTLKQLAAYSDLMEHIQGNHPTQNMKTHKEKLLIQPFNVNNRYNSTNSGSGGGTSKNDSSKHNNSIISNDRYNQSVQSNPLMQGVNPIHNISAQSRHHIRSGSNQSMQTPASQQTLQFIYNPSTEENTIVEEAEDERDDHVVQQHSSNQGSAIDNNNDIRSLITGTLDSNSRSATTSSTLALIEKIQGDSDLKKKLEKVISILSSIKNDFN</sequence>
<protein>
    <submittedName>
        <fullName evidence="2">Uncharacterized protein</fullName>
    </submittedName>
</protein>
<dbReference type="AlphaFoldDB" id="A0A078A807"/>
<feature type="region of interest" description="Disordered" evidence="1">
    <location>
        <begin position="585"/>
        <end position="613"/>
    </location>
</feature>
<dbReference type="InParanoid" id="A0A078A807"/>
<name>A0A078A807_STYLE</name>
<feature type="region of interest" description="Disordered" evidence="1">
    <location>
        <begin position="869"/>
        <end position="895"/>
    </location>
</feature>
<dbReference type="EMBL" id="CCKQ01005651">
    <property type="protein sequence ID" value="CDW76901.1"/>
    <property type="molecule type" value="Genomic_DNA"/>
</dbReference>
<feature type="compositionally biased region" description="Polar residues" evidence="1">
    <location>
        <begin position="159"/>
        <end position="176"/>
    </location>
</feature>
<proteinExistence type="predicted"/>
<accession>A0A078A807</accession>
<dbReference type="Proteomes" id="UP000039865">
    <property type="component" value="Unassembled WGS sequence"/>
</dbReference>